<dbReference type="AlphaFoldDB" id="A0A4Y2JAM8"/>
<evidence type="ECO:0000313" key="1">
    <source>
        <dbReference type="EMBL" id="GBM87100.1"/>
    </source>
</evidence>
<sequence>MLFTVPRYGPSYLEIGMHRKSRDRVLAGQKSGLPVTAMVWEKSRIISEFPFTLLQCVTNHIWSFDRQCPPSHLDRTWKTSGKAINTLFPLLEIR</sequence>
<accession>A0A4Y2JAM8</accession>
<dbReference type="EMBL" id="BGPR01109782">
    <property type="protein sequence ID" value="GBM87100.1"/>
    <property type="molecule type" value="Genomic_DNA"/>
</dbReference>
<protein>
    <submittedName>
        <fullName evidence="1">Uncharacterized protein</fullName>
    </submittedName>
</protein>
<gene>
    <name evidence="1" type="ORF">AVEN_41571_1</name>
</gene>
<proteinExistence type="predicted"/>
<organism evidence="1 2">
    <name type="scientific">Araneus ventricosus</name>
    <name type="common">Orbweaver spider</name>
    <name type="synonym">Epeira ventricosa</name>
    <dbReference type="NCBI Taxonomy" id="182803"/>
    <lineage>
        <taxon>Eukaryota</taxon>
        <taxon>Metazoa</taxon>
        <taxon>Ecdysozoa</taxon>
        <taxon>Arthropoda</taxon>
        <taxon>Chelicerata</taxon>
        <taxon>Arachnida</taxon>
        <taxon>Araneae</taxon>
        <taxon>Araneomorphae</taxon>
        <taxon>Entelegynae</taxon>
        <taxon>Araneoidea</taxon>
        <taxon>Araneidae</taxon>
        <taxon>Araneus</taxon>
    </lineage>
</organism>
<keyword evidence="2" id="KW-1185">Reference proteome</keyword>
<comment type="caution">
    <text evidence="1">The sequence shown here is derived from an EMBL/GenBank/DDBJ whole genome shotgun (WGS) entry which is preliminary data.</text>
</comment>
<evidence type="ECO:0000313" key="2">
    <source>
        <dbReference type="Proteomes" id="UP000499080"/>
    </source>
</evidence>
<reference evidence="1 2" key="1">
    <citation type="journal article" date="2019" name="Sci. Rep.">
        <title>Orb-weaving spider Araneus ventricosus genome elucidates the spidroin gene catalogue.</title>
        <authorList>
            <person name="Kono N."/>
            <person name="Nakamura H."/>
            <person name="Ohtoshi R."/>
            <person name="Moran D.A.P."/>
            <person name="Shinohara A."/>
            <person name="Yoshida Y."/>
            <person name="Fujiwara M."/>
            <person name="Mori M."/>
            <person name="Tomita M."/>
            <person name="Arakawa K."/>
        </authorList>
    </citation>
    <scope>NUCLEOTIDE SEQUENCE [LARGE SCALE GENOMIC DNA]</scope>
</reference>
<dbReference type="Proteomes" id="UP000499080">
    <property type="component" value="Unassembled WGS sequence"/>
</dbReference>
<name>A0A4Y2JAM8_ARAVE</name>